<evidence type="ECO:0000313" key="2">
    <source>
        <dbReference type="Proteomes" id="UP000652761"/>
    </source>
</evidence>
<dbReference type="Proteomes" id="UP000652761">
    <property type="component" value="Unassembled WGS sequence"/>
</dbReference>
<sequence length="89" mass="10130">MKSFRSVSTCPGGGVDTLSKIWKMLFWEEGPVSTCSSQVRKRERNYTVIGLSYSVEPENPCTPTHHKNPAINTDSRNCLDKHTSYRMLH</sequence>
<keyword evidence="2" id="KW-1185">Reference proteome</keyword>
<dbReference type="EMBL" id="NMUH01000016">
    <property type="protein sequence ID" value="MQL68563.1"/>
    <property type="molecule type" value="Genomic_DNA"/>
</dbReference>
<gene>
    <name evidence="1" type="ORF">Taro_000801</name>
</gene>
<organism evidence="1 2">
    <name type="scientific">Colocasia esculenta</name>
    <name type="common">Wild taro</name>
    <name type="synonym">Arum esculentum</name>
    <dbReference type="NCBI Taxonomy" id="4460"/>
    <lineage>
        <taxon>Eukaryota</taxon>
        <taxon>Viridiplantae</taxon>
        <taxon>Streptophyta</taxon>
        <taxon>Embryophyta</taxon>
        <taxon>Tracheophyta</taxon>
        <taxon>Spermatophyta</taxon>
        <taxon>Magnoliopsida</taxon>
        <taxon>Liliopsida</taxon>
        <taxon>Araceae</taxon>
        <taxon>Aroideae</taxon>
        <taxon>Colocasieae</taxon>
        <taxon>Colocasia</taxon>
    </lineage>
</organism>
<name>A0A843TGE9_COLES</name>
<accession>A0A843TGE9</accession>
<dbReference type="AlphaFoldDB" id="A0A843TGE9"/>
<comment type="caution">
    <text evidence="1">The sequence shown here is derived from an EMBL/GenBank/DDBJ whole genome shotgun (WGS) entry which is preliminary data.</text>
</comment>
<evidence type="ECO:0000313" key="1">
    <source>
        <dbReference type="EMBL" id="MQL68563.1"/>
    </source>
</evidence>
<reference evidence="1" key="1">
    <citation type="submission" date="2017-07" db="EMBL/GenBank/DDBJ databases">
        <title>Taro Niue Genome Assembly and Annotation.</title>
        <authorList>
            <person name="Atibalentja N."/>
            <person name="Keating K."/>
            <person name="Fields C.J."/>
        </authorList>
    </citation>
    <scope>NUCLEOTIDE SEQUENCE</scope>
    <source>
        <strain evidence="1">Niue_2</strain>
        <tissue evidence="1">Leaf</tissue>
    </source>
</reference>
<protein>
    <submittedName>
        <fullName evidence="1">Uncharacterized protein</fullName>
    </submittedName>
</protein>
<proteinExistence type="predicted"/>